<keyword evidence="1" id="KW-0472">Membrane</keyword>
<dbReference type="AlphaFoldDB" id="A0A7G9RWX3"/>
<evidence type="ECO:0000313" key="3">
    <source>
        <dbReference type="Proteomes" id="UP000515928"/>
    </source>
</evidence>
<dbReference type="EMBL" id="CP060715">
    <property type="protein sequence ID" value="QNN60098.1"/>
    <property type="molecule type" value="Genomic_DNA"/>
</dbReference>
<evidence type="ECO:0000313" key="2">
    <source>
        <dbReference type="EMBL" id="QNN60098.1"/>
    </source>
</evidence>
<feature type="transmembrane region" description="Helical" evidence="1">
    <location>
        <begin position="7"/>
        <end position="26"/>
    </location>
</feature>
<proteinExistence type="predicted"/>
<feature type="transmembrane region" description="Helical" evidence="1">
    <location>
        <begin position="91"/>
        <end position="110"/>
    </location>
</feature>
<dbReference type="Pfam" id="PF11188">
    <property type="entry name" value="DUF2975"/>
    <property type="match status" value="1"/>
</dbReference>
<name>A0A7G9RWX3_9FIRM</name>
<dbReference type="RefSeq" id="WP_187533230.1">
    <property type="nucleotide sequence ID" value="NZ_CBCSHU010000020.1"/>
</dbReference>
<keyword evidence="1" id="KW-0812">Transmembrane</keyword>
<feature type="transmembrane region" description="Helical" evidence="1">
    <location>
        <begin position="116"/>
        <end position="142"/>
    </location>
</feature>
<sequence length="156" mass="17790">MKRKEFYLISQILAVVLILIGIVLVNEMPKQIRIQMTDLDTNSIKIWVGIIYLTAATYFLSVYELVRIILRTKATEITNIENAKHFKRIAYYALINAIIYIVMLLIFTLSSNLSSFVFLIGFSIVVVGLGASAICTVCSYLIQKNYKLEEESRLVI</sequence>
<dbReference type="Proteomes" id="UP000515928">
    <property type="component" value="Chromosome"/>
</dbReference>
<dbReference type="KEGG" id="eio:H9L01_06900"/>
<accession>A0A7G9RWX3</accession>
<organism evidence="2 3">
    <name type="scientific">Erysipelothrix inopinata</name>
    <dbReference type="NCBI Taxonomy" id="225084"/>
    <lineage>
        <taxon>Bacteria</taxon>
        <taxon>Bacillati</taxon>
        <taxon>Bacillota</taxon>
        <taxon>Erysipelotrichia</taxon>
        <taxon>Erysipelotrichales</taxon>
        <taxon>Erysipelotrichaceae</taxon>
        <taxon>Erysipelothrix</taxon>
    </lineage>
</organism>
<dbReference type="InterPro" id="IPR021354">
    <property type="entry name" value="DUF2975"/>
</dbReference>
<reference evidence="2 3" key="1">
    <citation type="submission" date="2020-08" db="EMBL/GenBank/DDBJ databases">
        <title>Genome sequence of Erysipelothrix inopinata DSM 15511T.</title>
        <authorList>
            <person name="Hyun D.-W."/>
            <person name="Bae J.-W."/>
        </authorList>
    </citation>
    <scope>NUCLEOTIDE SEQUENCE [LARGE SCALE GENOMIC DNA]</scope>
    <source>
        <strain evidence="2 3">DSM 15511</strain>
    </source>
</reference>
<keyword evidence="1" id="KW-1133">Transmembrane helix</keyword>
<protein>
    <submittedName>
        <fullName evidence="2">DUF2975 domain-containing protein</fullName>
    </submittedName>
</protein>
<keyword evidence="3" id="KW-1185">Reference proteome</keyword>
<feature type="transmembrane region" description="Helical" evidence="1">
    <location>
        <begin position="46"/>
        <end position="70"/>
    </location>
</feature>
<gene>
    <name evidence="2" type="ORF">H9L01_06900</name>
</gene>
<evidence type="ECO:0000256" key="1">
    <source>
        <dbReference type="SAM" id="Phobius"/>
    </source>
</evidence>